<dbReference type="SUPFAM" id="SSF52821">
    <property type="entry name" value="Rhodanese/Cell cycle control phosphatase"/>
    <property type="match status" value="1"/>
</dbReference>
<dbReference type="InterPro" id="IPR036873">
    <property type="entry name" value="Rhodanese-like_dom_sf"/>
</dbReference>
<dbReference type="Pfam" id="PF00581">
    <property type="entry name" value="Rhodanese"/>
    <property type="match status" value="1"/>
</dbReference>
<dbReference type="InterPro" id="IPR001763">
    <property type="entry name" value="Rhodanese-like_dom"/>
</dbReference>
<feature type="domain" description="Rhodanese" evidence="1">
    <location>
        <begin position="139"/>
        <end position="191"/>
    </location>
</feature>
<dbReference type="Gene3D" id="3.40.250.10">
    <property type="entry name" value="Rhodanese-like domain"/>
    <property type="match status" value="1"/>
</dbReference>
<dbReference type="EMBL" id="BCNO01000001">
    <property type="protein sequence ID" value="GAQ95038.1"/>
    <property type="molecule type" value="Genomic_DNA"/>
</dbReference>
<sequence length="193" mass="21380">MGKKRNGLFLGVFILFLALALVASQGISQQKPIIAKGCSLPGCHTAKAGELWGNLKTVSGKAEMIQIDTGALWTVKFDENTKVKNWNQPLNKLPKEKEIAITYVEKNGELYATLINVKPPVAVDPSKVVKVAEMKRIYDEKSALIIDCRPAGRYNEGHIPGSINIWFAEFDKHIDKLPKDKNAPIVYYCQGPT</sequence>
<protein>
    <submittedName>
        <fullName evidence="2">Rhodanese-like domain-containing protein</fullName>
    </submittedName>
</protein>
<dbReference type="STRING" id="86166.TAGGR_11238"/>
<comment type="caution">
    <text evidence="2">The sequence shown here is derived from an EMBL/GenBank/DDBJ whole genome shotgun (WGS) entry which is preliminary data.</text>
</comment>
<dbReference type="Proteomes" id="UP000054976">
    <property type="component" value="Unassembled WGS sequence"/>
</dbReference>
<evidence type="ECO:0000313" key="2">
    <source>
        <dbReference type="EMBL" id="GAQ95038.1"/>
    </source>
</evidence>
<accession>A0A0U9HPM5</accession>
<organism evidence="2 3">
    <name type="scientific">Thermodesulfovibrio aggregans</name>
    <dbReference type="NCBI Taxonomy" id="86166"/>
    <lineage>
        <taxon>Bacteria</taxon>
        <taxon>Pseudomonadati</taxon>
        <taxon>Nitrospirota</taxon>
        <taxon>Thermodesulfovibrionia</taxon>
        <taxon>Thermodesulfovibrionales</taxon>
        <taxon>Thermodesulfovibrionaceae</taxon>
        <taxon>Thermodesulfovibrio</taxon>
    </lineage>
</organism>
<keyword evidence="3" id="KW-1185">Reference proteome</keyword>
<evidence type="ECO:0000313" key="3">
    <source>
        <dbReference type="Proteomes" id="UP000054976"/>
    </source>
</evidence>
<dbReference type="RefSeq" id="WP_059176438.1">
    <property type="nucleotide sequence ID" value="NZ_BCNO01000001.1"/>
</dbReference>
<evidence type="ECO:0000259" key="1">
    <source>
        <dbReference type="PROSITE" id="PS50206"/>
    </source>
</evidence>
<gene>
    <name evidence="2" type="ORF">TAGGR_11238</name>
</gene>
<proteinExistence type="predicted"/>
<dbReference type="AlphaFoldDB" id="A0A0U9HPM5"/>
<reference evidence="3" key="1">
    <citation type="submission" date="2016-01" db="EMBL/GenBank/DDBJ databases">
        <title>Draft genome sequence of Thermodesulfovibrio aggregans strain TGE-P1.</title>
        <authorList>
            <person name="Sekiguchi Y."/>
            <person name="Ohashi A."/>
            <person name="Matsuura N."/>
            <person name="Tourlousse M.D."/>
        </authorList>
    </citation>
    <scope>NUCLEOTIDE SEQUENCE [LARGE SCALE GENOMIC DNA]</scope>
    <source>
        <strain evidence="3">TGE-P1</strain>
    </source>
</reference>
<dbReference type="OrthoDB" id="5471869at2"/>
<dbReference type="CDD" id="cd00158">
    <property type="entry name" value="RHOD"/>
    <property type="match status" value="1"/>
</dbReference>
<dbReference type="PROSITE" id="PS50206">
    <property type="entry name" value="RHODANESE_3"/>
    <property type="match status" value="1"/>
</dbReference>
<name>A0A0U9HPM5_9BACT</name>